<dbReference type="AlphaFoldDB" id="A0AA86MVN6"/>
<dbReference type="Proteomes" id="UP001179121">
    <property type="component" value="Chromosome"/>
</dbReference>
<dbReference type="RefSeq" id="WP_289266883.1">
    <property type="nucleotide sequence ID" value="NZ_OX365700.1"/>
</dbReference>
<protein>
    <submittedName>
        <fullName evidence="1">Uncharacterized protein</fullName>
    </submittedName>
</protein>
<evidence type="ECO:0000313" key="2">
    <source>
        <dbReference type="Proteomes" id="UP001179121"/>
    </source>
</evidence>
<reference evidence="1" key="1">
    <citation type="submission" date="2022-10" db="EMBL/GenBank/DDBJ databases">
        <authorList>
            <person name="Koch H."/>
        </authorList>
    </citation>
    <scope>NUCLEOTIDE SEQUENCE</scope>
    <source>
        <strain evidence="1">DNF</strain>
    </source>
</reference>
<keyword evidence="2" id="KW-1185">Reference proteome</keyword>
<organism evidence="1 2">
    <name type="scientific">Nitrospira tepida</name>
    <dbReference type="NCBI Taxonomy" id="2973512"/>
    <lineage>
        <taxon>Bacteria</taxon>
        <taxon>Pseudomonadati</taxon>
        <taxon>Nitrospirota</taxon>
        <taxon>Nitrospiria</taxon>
        <taxon>Nitrospirales</taxon>
        <taxon>Nitrospiraceae</taxon>
        <taxon>Nitrospira</taxon>
    </lineage>
</organism>
<sequence>MPPNADTVVVQYPRGATALIWVDPTTDTIVTTHPGLRTALRRGVKDWSGRAVFPDGGRIFLSALYDHLFLNGYPVRWMNVLALRKGWNIYRV</sequence>
<proteinExistence type="predicted"/>
<dbReference type="EMBL" id="OX365700">
    <property type="protein sequence ID" value="CAI4029859.1"/>
    <property type="molecule type" value="Genomic_DNA"/>
</dbReference>
<gene>
    <name evidence="1" type="ORF">DNFV4_00278</name>
</gene>
<name>A0AA86MVN6_9BACT</name>
<accession>A0AA86MVN6</accession>
<dbReference type="KEGG" id="nti:DNFV4_00278"/>
<evidence type="ECO:0000313" key="1">
    <source>
        <dbReference type="EMBL" id="CAI4029859.1"/>
    </source>
</evidence>